<protein>
    <submittedName>
        <fullName evidence="2">Uncharacterized protein</fullName>
    </submittedName>
</protein>
<sequence length="97" mass="10705">MGEVTRRPNRVNFRRRGRPAGPHFDYKTPETVCCLISVRIQICHSNRAPGQLCYISSVGCGLQMDSCFVFVGIDRGDGTFGREKSPLGCDPTTRPAS</sequence>
<feature type="region of interest" description="Disordered" evidence="1">
    <location>
        <begin position="1"/>
        <end position="22"/>
    </location>
</feature>
<accession>A0A834IV71</accession>
<evidence type="ECO:0000256" key="1">
    <source>
        <dbReference type="SAM" id="MobiDB-lite"/>
    </source>
</evidence>
<feature type="compositionally biased region" description="Basic residues" evidence="1">
    <location>
        <begin position="7"/>
        <end position="18"/>
    </location>
</feature>
<feature type="region of interest" description="Disordered" evidence="1">
    <location>
        <begin position="78"/>
        <end position="97"/>
    </location>
</feature>
<evidence type="ECO:0000313" key="2">
    <source>
        <dbReference type="EMBL" id="KAF7286940.1"/>
    </source>
</evidence>
<organism evidence="2 3">
    <name type="scientific">Rhynchophorus ferrugineus</name>
    <name type="common">Red palm weevil</name>
    <name type="synonym">Curculio ferrugineus</name>
    <dbReference type="NCBI Taxonomy" id="354439"/>
    <lineage>
        <taxon>Eukaryota</taxon>
        <taxon>Metazoa</taxon>
        <taxon>Ecdysozoa</taxon>
        <taxon>Arthropoda</taxon>
        <taxon>Hexapoda</taxon>
        <taxon>Insecta</taxon>
        <taxon>Pterygota</taxon>
        <taxon>Neoptera</taxon>
        <taxon>Endopterygota</taxon>
        <taxon>Coleoptera</taxon>
        <taxon>Polyphaga</taxon>
        <taxon>Cucujiformia</taxon>
        <taxon>Curculionidae</taxon>
        <taxon>Dryophthorinae</taxon>
        <taxon>Rhynchophorus</taxon>
    </lineage>
</organism>
<gene>
    <name evidence="2" type="ORF">GWI33_003205</name>
</gene>
<name>A0A834IV71_RHYFE</name>
<proteinExistence type="predicted"/>
<dbReference type="Proteomes" id="UP000625711">
    <property type="component" value="Unassembled WGS sequence"/>
</dbReference>
<evidence type="ECO:0000313" key="3">
    <source>
        <dbReference type="Proteomes" id="UP000625711"/>
    </source>
</evidence>
<dbReference type="AlphaFoldDB" id="A0A834IV71"/>
<dbReference type="EMBL" id="JAACXV010000018">
    <property type="protein sequence ID" value="KAF7286940.1"/>
    <property type="molecule type" value="Genomic_DNA"/>
</dbReference>
<keyword evidence="3" id="KW-1185">Reference proteome</keyword>
<comment type="caution">
    <text evidence="2">The sequence shown here is derived from an EMBL/GenBank/DDBJ whole genome shotgun (WGS) entry which is preliminary data.</text>
</comment>
<reference evidence="2" key="1">
    <citation type="submission" date="2020-08" db="EMBL/GenBank/DDBJ databases">
        <title>Genome sequencing and assembly of the red palm weevil Rhynchophorus ferrugineus.</title>
        <authorList>
            <person name="Dias G.B."/>
            <person name="Bergman C.M."/>
            <person name="Manee M."/>
        </authorList>
    </citation>
    <scope>NUCLEOTIDE SEQUENCE</scope>
    <source>
        <strain evidence="2">AA-2017</strain>
        <tissue evidence="2">Whole larva</tissue>
    </source>
</reference>